<name>A0A2P5HH99_DIAHE</name>
<dbReference type="InterPro" id="IPR045063">
    <property type="entry name" value="Dynamin_N"/>
</dbReference>
<dbReference type="OrthoDB" id="3598281at2759"/>
<dbReference type="STRING" id="158607.A0A2P5HH99"/>
<reference evidence="4" key="1">
    <citation type="submission" date="2017-09" db="EMBL/GenBank/DDBJ databases">
        <title>Polyketide synthases of a Diaporthe helianthi virulent isolate.</title>
        <authorList>
            <person name="Baroncelli R."/>
        </authorList>
    </citation>
    <scope>NUCLEOTIDE SEQUENCE [LARGE SCALE GENOMIC DNA]</scope>
    <source>
        <strain evidence="4">7/96</strain>
    </source>
</reference>
<evidence type="ECO:0000259" key="3">
    <source>
        <dbReference type="Pfam" id="PF00350"/>
    </source>
</evidence>
<feature type="compositionally biased region" description="Polar residues" evidence="2">
    <location>
        <begin position="123"/>
        <end position="133"/>
    </location>
</feature>
<accession>A0A2P5HH99</accession>
<evidence type="ECO:0000313" key="4">
    <source>
        <dbReference type="EMBL" id="POS69620.1"/>
    </source>
</evidence>
<evidence type="ECO:0000256" key="1">
    <source>
        <dbReference type="SAM" id="Coils"/>
    </source>
</evidence>
<protein>
    <recommendedName>
        <fullName evidence="3">Dynamin N-terminal domain-containing protein</fullName>
    </recommendedName>
</protein>
<dbReference type="PANTHER" id="PTHR36681:SF3">
    <property type="entry name" value="NUCLEAR GTPASE, GERMINAL CENTER-ASSOCIATED, TANDEM DUPLICATE 3"/>
    <property type="match status" value="1"/>
</dbReference>
<sequence>MASEEPPSILHPPLDTSTRLVSAPPTVDKAAKTTVVDMDTAVNGVKAPQAAAQNAGSDHGVTGNQPATTGQDEKQTSETATPSKVKVESDSVASVPQNVPSVSPDETSAQQGNSSGKEEDATAATSNPETQQKPDIITLDNIQKLVDETDPSKLDAGVGAALAVLDTLQAPLSDSKQITQQEWLATINKLKQQSNKTRTVVAVVGETGAGKSSLINALLGEDKLLVTSGWRACTAVICEISYNDMDDPQKAYRAEIEFVSQESWDHELRLLLESELIENNKLSSDKSDSKTEAGCAYEKIKAVYPDLTDDMIVHHTAKSLAERANVVEVLGTTRRVECRSASDLCSAVQKYVDSKEKSTKMGPRKAKDMAFWPLIKAVRIFCRAEALSTGLVVVDLPGVADSNAARSAVASKYMAECTAVWVVAPIKRATDNKAAKELMGKSSRLQMKLDGIYANVTFICTMTDAIEFAEAIDSFDDDGQIRAKNAREDEVQNTIEGKRDALKRVQTRIHESDQGINEISRELKIWRALLKKHQKGHTVYPPYLSSKRKRPARPQKARSRRQVIDEDSDDEEEVEQPPLTENDISTEVEKLDNRHTAAVDVIEEMEGQAEALINELTNLEQEKKDAAVDAARMCVQRRNEVVKKAIGVDFAAGIKDLDIAEAQDDENFDPSVEIRDYDVVARSLPVFTISAKAYQQISRPKKRETEVAGFRTLLDTEIPQLVEHALKLPEKGHIEAQRRFLNEVRQLLGSLTIWCTVGDDQLGYSQMSAEEQSWEMRYLKIAMENLQKDLDLVIVTQQKELENIVSAEIEFKSNTATKHASKTIEGIVAKWPVKKDAGGKGIHPMTYRSVCRHGGAKTKGPTSFDFVRLKWVYKQSE</sequence>
<dbReference type="InterPro" id="IPR027417">
    <property type="entry name" value="P-loop_NTPase"/>
</dbReference>
<dbReference type="Gene3D" id="3.40.50.300">
    <property type="entry name" value="P-loop containing nucleotide triphosphate hydrolases"/>
    <property type="match status" value="1"/>
</dbReference>
<feature type="compositionally biased region" description="Acidic residues" evidence="2">
    <location>
        <begin position="565"/>
        <end position="575"/>
    </location>
</feature>
<dbReference type="EMBL" id="MAVT02002114">
    <property type="protein sequence ID" value="POS69620.1"/>
    <property type="molecule type" value="Genomic_DNA"/>
</dbReference>
<feature type="compositionally biased region" description="Polar residues" evidence="2">
    <location>
        <begin position="51"/>
        <end position="70"/>
    </location>
</feature>
<evidence type="ECO:0000256" key="2">
    <source>
        <dbReference type="SAM" id="MobiDB-lite"/>
    </source>
</evidence>
<feature type="compositionally biased region" description="Basic residues" evidence="2">
    <location>
        <begin position="546"/>
        <end position="561"/>
    </location>
</feature>
<feature type="compositionally biased region" description="Polar residues" evidence="2">
    <location>
        <begin position="91"/>
        <end position="115"/>
    </location>
</feature>
<dbReference type="Proteomes" id="UP000094444">
    <property type="component" value="Unassembled WGS sequence"/>
</dbReference>
<dbReference type="InParanoid" id="A0A2P5HH99"/>
<feature type="region of interest" description="Disordered" evidence="2">
    <location>
        <begin position="1"/>
        <end position="26"/>
    </location>
</feature>
<organism evidence="4 5">
    <name type="scientific">Diaporthe helianthi</name>
    <dbReference type="NCBI Taxonomy" id="158607"/>
    <lineage>
        <taxon>Eukaryota</taxon>
        <taxon>Fungi</taxon>
        <taxon>Dikarya</taxon>
        <taxon>Ascomycota</taxon>
        <taxon>Pezizomycotina</taxon>
        <taxon>Sordariomycetes</taxon>
        <taxon>Sordariomycetidae</taxon>
        <taxon>Diaporthales</taxon>
        <taxon>Diaporthaceae</taxon>
        <taxon>Diaporthe</taxon>
    </lineage>
</organism>
<dbReference type="PANTHER" id="PTHR36681">
    <property type="entry name" value="NUCLEAR GTPASE, GERMINAL CENTER-ASSOCIATED, TANDEM DUPLICATE 3"/>
    <property type="match status" value="1"/>
</dbReference>
<dbReference type="Pfam" id="PF00350">
    <property type="entry name" value="Dynamin_N"/>
    <property type="match status" value="1"/>
</dbReference>
<evidence type="ECO:0000313" key="5">
    <source>
        <dbReference type="Proteomes" id="UP000094444"/>
    </source>
</evidence>
<gene>
    <name evidence="4" type="ORF">DHEL01_v211986</name>
</gene>
<feature type="domain" description="Dynamin N-terminal" evidence="3">
    <location>
        <begin position="201"/>
        <end position="443"/>
    </location>
</feature>
<feature type="region of interest" description="Disordered" evidence="2">
    <location>
        <begin position="539"/>
        <end position="582"/>
    </location>
</feature>
<keyword evidence="5" id="KW-1185">Reference proteome</keyword>
<proteinExistence type="predicted"/>
<feature type="region of interest" description="Disordered" evidence="2">
    <location>
        <begin position="47"/>
        <end position="134"/>
    </location>
</feature>
<feature type="coiled-coil region" evidence="1">
    <location>
        <begin position="602"/>
        <end position="629"/>
    </location>
</feature>
<comment type="caution">
    <text evidence="4">The sequence shown here is derived from an EMBL/GenBank/DDBJ whole genome shotgun (WGS) entry which is preliminary data.</text>
</comment>
<dbReference type="SUPFAM" id="SSF52540">
    <property type="entry name" value="P-loop containing nucleoside triphosphate hydrolases"/>
    <property type="match status" value="2"/>
</dbReference>
<dbReference type="AlphaFoldDB" id="A0A2P5HH99"/>
<keyword evidence="1" id="KW-0175">Coiled coil</keyword>